<evidence type="ECO:0000313" key="4">
    <source>
        <dbReference type="Proteomes" id="UP000027590"/>
    </source>
</evidence>
<dbReference type="InterPro" id="IPR003439">
    <property type="entry name" value="ABC_transporter-like_ATP-bd"/>
</dbReference>
<dbReference type="Pfam" id="PF00005">
    <property type="entry name" value="ABC_tran"/>
    <property type="match status" value="1"/>
</dbReference>
<dbReference type="GO" id="GO:0005886">
    <property type="term" value="C:plasma membrane"/>
    <property type="evidence" value="ECO:0007669"/>
    <property type="project" value="TreeGrafter"/>
</dbReference>
<dbReference type="AlphaFoldDB" id="A0A7U7G4A1"/>
<protein>
    <submittedName>
        <fullName evidence="2">Cell division ATP-binding protein FtsE</fullName>
    </submittedName>
</protein>
<keyword evidence="2" id="KW-0131">Cell cycle</keyword>
<reference evidence="2 4" key="1">
    <citation type="journal article" date="2014" name="Genome Biol. Evol.">
        <title>Acetic acid bacteria genomes reveal functional traits for adaptation to life in insect guts.</title>
        <authorList>
            <person name="Chouaia B."/>
            <person name="Gaiarsa S."/>
            <person name="Crotti E."/>
            <person name="Comandatore F."/>
            <person name="Degli Esposti M."/>
            <person name="Ricci I."/>
            <person name="Alma A."/>
            <person name="Favia G."/>
            <person name="Bandi C."/>
            <person name="Daffonchio D."/>
        </authorList>
    </citation>
    <scope>NUCLEOTIDE SEQUENCE [LARGE SCALE GENOMIC DNA]</scope>
    <source>
        <strain evidence="2">AM168</strain>
        <strain evidence="4">AM169</strain>
    </source>
</reference>
<dbReference type="EMBL" id="CBLY010000002">
    <property type="protein sequence ID" value="CDG32861.1"/>
    <property type="molecule type" value="Genomic_DNA"/>
</dbReference>
<dbReference type="OrthoDB" id="7276809at2"/>
<keyword evidence="5" id="KW-1185">Reference proteome</keyword>
<reference evidence="3 5" key="3">
    <citation type="submission" date="2018-02" db="EMBL/GenBank/DDBJ databases">
        <title>Draft genome sequences of four Parasaccharibacter apium strains isolated from honey bees.</title>
        <authorList>
            <person name="Corby-Harris V.L."/>
            <person name="Anderson K.E."/>
        </authorList>
    </citation>
    <scope>NUCLEOTIDE SEQUENCE [LARGE SCALE GENOMIC DNA]</scope>
    <source>
        <strain evidence="3 5">B8</strain>
    </source>
</reference>
<organism evidence="2 4">
    <name type="scientific">Parasaccharibacter apium</name>
    <dbReference type="NCBI Taxonomy" id="1510841"/>
    <lineage>
        <taxon>Bacteria</taxon>
        <taxon>Pseudomonadati</taxon>
        <taxon>Pseudomonadota</taxon>
        <taxon>Alphaproteobacteria</taxon>
        <taxon>Acetobacterales</taxon>
        <taxon>Acetobacteraceae</taxon>
        <taxon>Parasaccharibacter</taxon>
    </lineage>
</organism>
<dbReference type="GO" id="GO:0022857">
    <property type="term" value="F:transmembrane transporter activity"/>
    <property type="evidence" value="ECO:0007669"/>
    <property type="project" value="TreeGrafter"/>
</dbReference>
<name>A0A7U7G4A1_9PROT</name>
<dbReference type="RefSeq" id="WP_043557917.1">
    <property type="nucleotide sequence ID" value="NZ_CBLY010000002.1"/>
</dbReference>
<dbReference type="GO" id="GO:0005524">
    <property type="term" value="F:ATP binding"/>
    <property type="evidence" value="ECO:0007669"/>
    <property type="project" value="UniProtKB-KW"/>
</dbReference>
<dbReference type="InterPro" id="IPR027417">
    <property type="entry name" value="P-loop_NTPase"/>
</dbReference>
<dbReference type="InterPro" id="IPR015854">
    <property type="entry name" value="ABC_transpr_LolD-like"/>
</dbReference>
<feature type="domain" description="ABC transporter" evidence="1">
    <location>
        <begin position="2"/>
        <end position="240"/>
    </location>
</feature>
<dbReference type="GO" id="GO:0016887">
    <property type="term" value="F:ATP hydrolysis activity"/>
    <property type="evidence" value="ECO:0007669"/>
    <property type="project" value="InterPro"/>
</dbReference>
<accession>A0A7U7G4A1</accession>
<dbReference type="Proteomes" id="UP000237218">
    <property type="component" value="Unassembled WGS sequence"/>
</dbReference>
<dbReference type="GO" id="GO:0051301">
    <property type="term" value="P:cell division"/>
    <property type="evidence" value="ECO:0007669"/>
    <property type="project" value="UniProtKB-KW"/>
</dbReference>
<comment type="caution">
    <text evidence="2">The sequence shown here is derived from an EMBL/GenBank/DDBJ whole genome shotgun (WGS) entry which is preliminary data.</text>
</comment>
<dbReference type="SUPFAM" id="SSF52540">
    <property type="entry name" value="P-loop containing nucleoside triphosphate hydrolases"/>
    <property type="match status" value="1"/>
</dbReference>
<proteinExistence type="predicted"/>
<keyword evidence="2" id="KW-0067">ATP-binding</keyword>
<dbReference type="Gene3D" id="3.40.50.300">
    <property type="entry name" value="P-loop containing nucleotide triphosphate hydrolases"/>
    <property type="match status" value="1"/>
</dbReference>
<evidence type="ECO:0000313" key="5">
    <source>
        <dbReference type="Proteomes" id="UP000237218"/>
    </source>
</evidence>
<sequence>MIALETLPLPVGTSLVPGGVQHLSLRLERGGTLWVTGPAEAGKTALLDTIALRRPATGGMMTLLNHAAGPGLSARGRRQLQQRIGYIEAAPLFMDRLTLADNIALPLELNHLRRADVKRETDSIIRWFGLESHAQLLPHSLSQTMRMRAACARALITQPSIVLVDEPALTLCPVLRDHLLSTLRGLARNGTTTLLAMQHQPEGTDPDDQLLTLPRLPPSPEVSISSASGNDLAAPLILSPRDERLLP</sequence>
<evidence type="ECO:0000313" key="2">
    <source>
        <dbReference type="EMBL" id="CDG32861.1"/>
    </source>
</evidence>
<dbReference type="EMBL" id="LMYI01000017">
    <property type="protein sequence ID" value="POS61232.1"/>
    <property type="molecule type" value="Genomic_DNA"/>
</dbReference>
<dbReference type="PANTHER" id="PTHR24220">
    <property type="entry name" value="IMPORT ATP-BINDING PROTEIN"/>
    <property type="match status" value="1"/>
</dbReference>
<evidence type="ECO:0000259" key="1">
    <source>
        <dbReference type="PROSITE" id="PS50893"/>
    </source>
</evidence>
<keyword evidence="2" id="KW-0132">Cell division</keyword>
<dbReference type="PROSITE" id="PS50893">
    <property type="entry name" value="ABC_TRANSPORTER_2"/>
    <property type="match status" value="1"/>
</dbReference>
<evidence type="ECO:0000313" key="3">
    <source>
        <dbReference type="EMBL" id="POS61232.1"/>
    </source>
</evidence>
<keyword evidence="2" id="KW-0547">Nucleotide-binding</keyword>
<gene>
    <name evidence="3" type="ORF">ASQ42_08555</name>
    <name evidence="2" type="ORF">SACS_0123</name>
</gene>
<reference evidence="2 4" key="2">
    <citation type="journal article" date="2014" name="PLoS ONE">
        <title>Evolution of mitochondria reconstructed from the energy metabolism of living bacteria.</title>
        <authorList>
            <person name="Degli Esposti M."/>
            <person name="Chouaia B."/>
            <person name="Comandatore F."/>
            <person name="Crotti E."/>
            <person name="Sassera D."/>
            <person name="Lievens P.M."/>
            <person name="Daffonchio D."/>
            <person name="Bandi C."/>
        </authorList>
    </citation>
    <scope>NUCLEOTIDE SEQUENCE [LARGE SCALE GENOMIC DNA]</scope>
    <source>
        <strain evidence="2">AM168</strain>
        <strain evidence="4">AM169</strain>
    </source>
</reference>
<dbReference type="Proteomes" id="UP000027590">
    <property type="component" value="Unassembled WGS sequence"/>
</dbReference>